<comment type="caution">
    <text evidence="1">The sequence shown here is derived from an EMBL/GenBank/DDBJ whole genome shotgun (WGS) entry which is preliminary data.</text>
</comment>
<accession>A0A2U1JVN4</accession>
<name>A0A2U1JVN4_9BACI</name>
<reference evidence="1 2" key="1">
    <citation type="submission" date="2018-04" db="EMBL/GenBank/DDBJ databases">
        <title>Camelliibacillus theae gen. nov., sp. nov., isolated from Pu'er tea.</title>
        <authorList>
            <person name="Niu L."/>
        </authorList>
    </citation>
    <scope>NUCLEOTIDE SEQUENCE [LARGE SCALE GENOMIC DNA]</scope>
    <source>
        <strain evidence="1 2">T8</strain>
    </source>
</reference>
<dbReference type="OrthoDB" id="2926565at2"/>
<dbReference type="Gene3D" id="3.10.129.10">
    <property type="entry name" value="Hotdog Thioesterase"/>
    <property type="match status" value="1"/>
</dbReference>
<evidence type="ECO:0000313" key="2">
    <source>
        <dbReference type="Proteomes" id="UP000245998"/>
    </source>
</evidence>
<dbReference type="EMBL" id="QCZG01000032">
    <property type="protein sequence ID" value="PWA09019.1"/>
    <property type="molecule type" value="Genomic_DNA"/>
</dbReference>
<dbReference type="Proteomes" id="UP000245998">
    <property type="component" value="Unassembled WGS sequence"/>
</dbReference>
<dbReference type="AlphaFoldDB" id="A0A2U1JVN4"/>
<evidence type="ECO:0000313" key="1">
    <source>
        <dbReference type="EMBL" id="PWA09019.1"/>
    </source>
</evidence>
<organism evidence="1 2">
    <name type="scientific">Pueribacillus theae</name>
    <dbReference type="NCBI Taxonomy" id="2171751"/>
    <lineage>
        <taxon>Bacteria</taxon>
        <taxon>Bacillati</taxon>
        <taxon>Bacillota</taxon>
        <taxon>Bacilli</taxon>
        <taxon>Bacillales</taxon>
        <taxon>Bacillaceae</taxon>
        <taxon>Pueribacillus</taxon>
    </lineage>
</organism>
<dbReference type="InterPro" id="IPR029069">
    <property type="entry name" value="HotDog_dom_sf"/>
</dbReference>
<protein>
    <recommendedName>
        <fullName evidence="3">N-terminal of MaoC-like dehydratase domain-containing protein</fullName>
    </recommendedName>
</protein>
<evidence type="ECO:0008006" key="3">
    <source>
        <dbReference type="Google" id="ProtNLM"/>
    </source>
</evidence>
<proteinExistence type="predicted"/>
<sequence length="131" mass="14912">MKAFNYDDHAVGDILHSKLAITKELYEAYADTLGLPFNPNEKVPPSIFQVYRPAYEALGGRIAQGTIHLKQKVEHFGDAFLGDEFNVEVKIVDKYNRKNRDYLIYEASFLKDGELVSRVTTTHLWAFSGRG</sequence>
<dbReference type="SUPFAM" id="SSF54637">
    <property type="entry name" value="Thioesterase/thiol ester dehydrase-isomerase"/>
    <property type="match status" value="1"/>
</dbReference>
<keyword evidence="2" id="KW-1185">Reference proteome</keyword>
<dbReference type="RefSeq" id="WP_116555467.1">
    <property type="nucleotide sequence ID" value="NZ_QCZG01000032.1"/>
</dbReference>
<gene>
    <name evidence="1" type="ORF">DCC39_13710</name>
</gene>